<dbReference type="Gene3D" id="2.130.10.30">
    <property type="entry name" value="Regulator of chromosome condensation 1/beta-lactamase-inhibitor protein II"/>
    <property type="match status" value="2"/>
</dbReference>
<feature type="signal peptide" evidence="2">
    <location>
        <begin position="1"/>
        <end position="28"/>
    </location>
</feature>
<dbReference type="PROSITE" id="PS51257">
    <property type="entry name" value="PROKAR_LIPOPROTEIN"/>
    <property type="match status" value="1"/>
</dbReference>
<name>A0A0K1Q2H9_9BACT</name>
<dbReference type="GO" id="GO:0005737">
    <property type="term" value="C:cytoplasm"/>
    <property type="evidence" value="ECO:0007669"/>
    <property type="project" value="TreeGrafter"/>
</dbReference>
<feature type="region of interest" description="Disordered" evidence="1">
    <location>
        <begin position="38"/>
        <end position="73"/>
    </location>
</feature>
<keyword evidence="4" id="KW-1185">Reference proteome</keyword>
<keyword evidence="2" id="KW-0732">Signal</keyword>
<dbReference type="STRING" id="1391654.AKJ09_06510"/>
<dbReference type="InterPro" id="IPR051553">
    <property type="entry name" value="Ran_GTPase-activating"/>
</dbReference>
<protein>
    <recommendedName>
        <fullName evidence="5">BNR repeat domain protein</fullName>
    </recommendedName>
</protein>
<evidence type="ECO:0000256" key="1">
    <source>
        <dbReference type="SAM" id="MobiDB-lite"/>
    </source>
</evidence>
<dbReference type="SUPFAM" id="SSF50985">
    <property type="entry name" value="RCC1/BLIP-II"/>
    <property type="match status" value="1"/>
</dbReference>
<evidence type="ECO:0000256" key="2">
    <source>
        <dbReference type="SAM" id="SignalP"/>
    </source>
</evidence>
<dbReference type="AlphaFoldDB" id="A0A0K1Q2H9"/>
<dbReference type="KEGG" id="llu:AKJ09_06510"/>
<evidence type="ECO:0000313" key="4">
    <source>
        <dbReference type="Proteomes" id="UP000064967"/>
    </source>
</evidence>
<gene>
    <name evidence="3" type="ORF">AKJ09_06510</name>
</gene>
<dbReference type="GO" id="GO:0005085">
    <property type="term" value="F:guanyl-nucleotide exchange factor activity"/>
    <property type="evidence" value="ECO:0007669"/>
    <property type="project" value="TreeGrafter"/>
</dbReference>
<dbReference type="InterPro" id="IPR009091">
    <property type="entry name" value="RCC1/BLIP-II"/>
</dbReference>
<sequence length="446" mass="45913">MRIRTAQWRSHRALAFMFCALSSAGGMASFVGCASDTNGTESTEGTADGATNHVEASDGPESPDAADASSDVADSGGFADAGSPLTVKCTKSPCPVSLSAARGTYCALLDTGRVACWGDNSSYQLGQGADSGIQGSDVPLEVPGVEGAVAVRGTCAVLGDGVVKCWGQGNFLQANGPRPPATTNVAPSPVTLPIPPAMGISVTSDVLDNLGGCAALVSGELLCWGYFVWYSVASGPKFLDAGGTPYADYSPTISILSDGHAAVDVMVGPTSFARDERGVIWSWGAQSSLGRVSSMNLDPYPMPISIDGVTSFDASAANACAVARGQVYCWGGYDTILFATPTLIPFDVAVVSVATAPTLVSKVNPHGFACAITAKHDLYCWGDNSNGMIGNGTRTTLELVPVKVDLPGPVATVRPTSNQVCAVLENGELYCWGLGRKTTPERVVFQ</sequence>
<dbReference type="PANTHER" id="PTHR45982">
    <property type="entry name" value="REGULATOR OF CHROMOSOME CONDENSATION"/>
    <property type="match status" value="1"/>
</dbReference>
<feature type="compositionally biased region" description="Low complexity" evidence="1">
    <location>
        <begin position="57"/>
        <end position="73"/>
    </location>
</feature>
<proteinExistence type="predicted"/>
<organism evidence="3 4">
    <name type="scientific">Labilithrix luteola</name>
    <dbReference type="NCBI Taxonomy" id="1391654"/>
    <lineage>
        <taxon>Bacteria</taxon>
        <taxon>Pseudomonadati</taxon>
        <taxon>Myxococcota</taxon>
        <taxon>Polyangia</taxon>
        <taxon>Polyangiales</taxon>
        <taxon>Labilitrichaceae</taxon>
        <taxon>Labilithrix</taxon>
    </lineage>
</organism>
<accession>A0A0K1Q2H9</accession>
<evidence type="ECO:0000313" key="3">
    <source>
        <dbReference type="EMBL" id="AKU99846.1"/>
    </source>
</evidence>
<reference evidence="3 4" key="1">
    <citation type="submission" date="2015-08" db="EMBL/GenBank/DDBJ databases">
        <authorList>
            <person name="Babu N.S."/>
            <person name="Beckwith C.J."/>
            <person name="Beseler K.G."/>
            <person name="Brison A."/>
            <person name="Carone J.V."/>
            <person name="Caskin T.P."/>
            <person name="Diamond M."/>
            <person name="Durham M.E."/>
            <person name="Foxe J.M."/>
            <person name="Go M."/>
            <person name="Henderson B.A."/>
            <person name="Jones I.B."/>
            <person name="McGettigan J.A."/>
            <person name="Micheletti S.J."/>
            <person name="Nasrallah M.E."/>
            <person name="Ortiz D."/>
            <person name="Piller C.R."/>
            <person name="Privatt S.R."/>
            <person name="Schneider S.L."/>
            <person name="Sharp S."/>
            <person name="Smith T.C."/>
            <person name="Stanton J.D."/>
            <person name="Ullery H.E."/>
            <person name="Wilson R.J."/>
            <person name="Serrano M.G."/>
            <person name="Buck G."/>
            <person name="Lee V."/>
            <person name="Wang Y."/>
            <person name="Carvalho R."/>
            <person name="Voegtly L."/>
            <person name="Shi R."/>
            <person name="Duckworth R."/>
            <person name="Johnson A."/>
            <person name="Loviza R."/>
            <person name="Walstead R."/>
            <person name="Shah Z."/>
            <person name="Kiflezghi M."/>
            <person name="Wade K."/>
            <person name="Ball S.L."/>
            <person name="Bradley K.W."/>
            <person name="Asai D.J."/>
            <person name="Bowman C.A."/>
            <person name="Russell D.A."/>
            <person name="Pope W.H."/>
            <person name="Jacobs-Sera D."/>
            <person name="Hendrix R.W."/>
            <person name="Hatfull G.F."/>
        </authorList>
    </citation>
    <scope>NUCLEOTIDE SEQUENCE [LARGE SCALE GENOMIC DNA]</scope>
    <source>
        <strain evidence="3 4">DSM 27648</strain>
    </source>
</reference>
<dbReference type="EMBL" id="CP012333">
    <property type="protein sequence ID" value="AKU99846.1"/>
    <property type="molecule type" value="Genomic_DNA"/>
</dbReference>
<dbReference type="Pfam" id="PF13540">
    <property type="entry name" value="RCC1_2"/>
    <property type="match status" value="2"/>
</dbReference>
<feature type="chain" id="PRO_5005466999" description="BNR repeat domain protein" evidence="2">
    <location>
        <begin position="29"/>
        <end position="446"/>
    </location>
</feature>
<dbReference type="Proteomes" id="UP000064967">
    <property type="component" value="Chromosome"/>
</dbReference>
<dbReference type="PANTHER" id="PTHR45982:SF1">
    <property type="entry name" value="REGULATOR OF CHROMOSOME CONDENSATION"/>
    <property type="match status" value="1"/>
</dbReference>
<evidence type="ECO:0008006" key="5">
    <source>
        <dbReference type="Google" id="ProtNLM"/>
    </source>
</evidence>